<accession>A0ABD0Y1V0</accession>
<organism evidence="2 3">
    <name type="scientific">Ranatra chinensis</name>
    <dbReference type="NCBI Taxonomy" id="642074"/>
    <lineage>
        <taxon>Eukaryota</taxon>
        <taxon>Metazoa</taxon>
        <taxon>Ecdysozoa</taxon>
        <taxon>Arthropoda</taxon>
        <taxon>Hexapoda</taxon>
        <taxon>Insecta</taxon>
        <taxon>Pterygota</taxon>
        <taxon>Neoptera</taxon>
        <taxon>Paraneoptera</taxon>
        <taxon>Hemiptera</taxon>
        <taxon>Heteroptera</taxon>
        <taxon>Panheteroptera</taxon>
        <taxon>Nepomorpha</taxon>
        <taxon>Nepidae</taxon>
        <taxon>Ranatrinae</taxon>
        <taxon>Ranatra</taxon>
    </lineage>
</organism>
<sequence length="168" mass="17925">MFCTNATESTGVAGAEVAVMTGACGRASWSRGNDTSPTCRPPAGEVTLNINNNNINNNNNTNNTTTTRSWNTGGLTTTSPRALGGPTGPGDVSNTLPRIPCTVEFVTNSCDDTHSETGSGLLRWFRNDVGSREFDEATGPCRFTNVVTNRSRKRAPVRAEARAFHSKQ</sequence>
<dbReference type="AlphaFoldDB" id="A0ABD0Y1V0"/>
<feature type="compositionally biased region" description="Low complexity" evidence="1">
    <location>
        <begin position="51"/>
        <end position="78"/>
    </location>
</feature>
<evidence type="ECO:0000313" key="2">
    <source>
        <dbReference type="EMBL" id="KAL1117452.1"/>
    </source>
</evidence>
<comment type="caution">
    <text evidence="2">The sequence shown here is derived from an EMBL/GenBank/DDBJ whole genome shotgun (WGS) entry which is preliminary data.</text>
</comment>
<keyword evidence="3" id="KW-1185">Reference proteome</keyword>
<dbReference type="EMBL" id="JBFDAA010000016">
    <property type="protein sequence ID" value="KAL1117452.1"/>
    <property type="molecule type" value="Genomic_DNA"/>
</dbReference>
<name>A0ABD0Y1V0_9HEMI</name>
<dbReference type="Proteomes" id="UP001558652">
    <property type="component" value="Unassembled WGS sequence"/>
</dbReference>
<reference evidence="2 3" key="1">
    <citation type="submission" date="2024-07" db="EMBL/GenBank/DDBJ databases">
        <title>Chromosome-level genome assembly of the water stick insect Ranatra chinensis (Heteroptera: Nepidae).</title>
        <authorList>
            <person name="Liu X."/>
        </authorList>
    </citation>
    <scope>NUCLEOTIDE SEQUENCE [LARGE SCALE GENOMIC DNA]</scope>
    <source>
        <strain evidence="2">Cailab_2021Rc</strain>
        <tissue evidence="2">Muscle</tissue>
    </source>
</reference>
<protein>
    <submittedName>
        <fullName evidence="2">Uncharacterized protein</fullName>
    </submittedName>
</protein>
<gene>
    <name evidence="2" type="ORF">AAG570_004778</name>
</gene>
<evidence type="ECO:0000313" key="3">
    <source>
        <dbReference type="Proteomes" id="UP001558652"/>
    </source>
</evidence>
<feature type="region of interest" description="Disordered" evidence="1">
    <location>
        <begin position="51"/>
        <end position="95"/>
    </location>
</feature>
<proteinExistence type="predicted"/>
<evidence type="ECO:0000256" key="1">
    <source>
        <dbReference type="SAM" id="MobiDB-lite"/>
    </source>
</evidence>